<dbReference type="EMBL" id="BAAAMR010000003">
    <property type="protein sequence ID" value="GAA2121076.1"/>
    <property type="molecule type" value="Genomic_DNA"/>
</dbReference>
<dbReference type="Gene3D" id="3.40.50.12780">
    <property type="entry name" value="N-terminal domain of ligase-like"/>
    <property type="match status" value="1"/>
</dbReference>
<organism evidence="3 4">
    <name type="scientific">Actinomadura napierensis</name>
    <dbReference type="NCBI Taxonomy" id="267854"/>
    <lineage>
        <taxon>Bacteria</taxon>
        <taxon>Bacillati</taxon>
        <taxon>Actinomycetota</taxon>
        <taxon>Actinomycetes</taxon>
        <taxon>Streptosporangiales</taxon>
        <taxon>Thermomonosporaceae</taxon>
        <taxon>Actinomadura</taxon>
    </lineage>
</organism>
<dbReference type="Pfam" id="PF00501">
    <property type="entry name" value="AMP-binding"/>
    <property type="match status" value="1"/>
</dbReference>
<dbReference type="InterPro" id="IPR025110">
    <property type="entry name" value="AMP-bd_C"/>
</dbReference>
<evidence type="ECO:0008006" key="5">
    <source>
        <dbReference type="Google" id="ProtNLM"/>
    </source>
</evidence>
<feature type="domain" description="AMP-binding enzyme C-terminal" evidence="2">
    <location>
        <begin position="406"/>
        <end position="481"/>
    </location>
</feature>
<dbReference type="Pfam" id="PF13193">
    <property type="entry name" value="AMP-binding_C"/>
    <property type="match status" value="1"/>
</dbReference>
<comment type="caution">
    <text evidence="3">The sequence shown here is derived from an EMBL/GenBank/DDBJ whole genome shotgun (WGS) entry which is preliminary data.</text>
</comment>
<protein>
    <recommendedName>
        <fullName evidence="5">Long-chain fatty acid--CoA ligase</fullName>
    </recommendedName>
</protein>
<evidence type="ECO:0000259" key="1">
    <source>
        <dbReference type="Pfam" id="PF00501"/>
    </source>
</evidence>
<accession>A0ABN2Y628</accession>
<dbReference type="Proteomes" id="UP001501020">
    <property type="component" value="Unassembled WGS sequence"/>
</dbReference>
<keyword evidence="4" id="KW-1185">Reference proteome</keyword>
<proteinExistence type="predicted"/>
<dbReference type="Gene3D" id="3.30.300.30">
    <property type="match status" value="1"/>
</dbReference>
<name>A0ABN2Y628_9ACTN</name>
<dbReference type="PANTHER" id="PTHR43201:SF32">
    <property type="entry name" value="2-SUCCINYLBENZOATE--COA LIGASE, CHLOROPLASTIC_PEROXISOMAL"/>
    <property type="match status" value="1"/>
</dbReference>
<dbReference type="InterPro" id="IPR045851">
    <property type="entry name" value="AMP-bd_C_sf"/>
</dbReference>
<evidence type="ECO:0000313" key="3">
    <source>
        <dbReference type="EMBL" id="GAA2121076.1"/>
    </source>
</evidence>
<reference evidence="3 4" key="1">
    <citation type="journal article" date="2019" name="Int. J. Syst. Evol. Microbiol.">
        <title>The Global Catalogue of Microorganisms (GCM) 10K type strain sequencing project: providing services to taxonomists for standard genome sequencing and annotation.</title>
        <authorList>
            <consortium name="The Broad Institute Genomics Platform"/>
            <consortium name="The Broad Institute Genome Sequencing Center for Infectious Disease"/>
            <person name="Wu L."/>
            <person name="Ma J."/>
        </authorList>
    </citation>
    <scope>NUCLEOTIDE SEQUENCE [LARGE SCALE GENOMIC DNA]</scope>
    <source>
        <strain evidence="3 4">JCM 13850</strain>
    </source>
</reference>
<evidence type="ECO:0000259" key="2">
    <source>
        <dbReference type="Pfam" id="PF13193"/>
    </source>
</evidence>
<evidence type="ECO:0000313" key="4">
    <source>
        <dbReference type="Proteomes" id="UP001501020"/>
    </source>
</evidence>
<sequence length="496" mass="52776">MNLAIILDMVADGSDGRVLIGDRAEGMTAAALRERASAGAARIASAGADRLLYLGPNGPAFPVALFAATLAGVPFLPLNYRYGDRQLADVLDRQDDPLVVTDDPQRVQDAATISVEDFLSLPLTEAAPLTAGEIDAESVAVLLMTSGTTAAPKSAVLRHANLAAYIFGSVEYGTAGEDDATLVCVPPYHVAAVANALSNLYCGRRIVYLDRFTPEAWLDLAERERVTHAMVVPTMLVRIIAELEARGGPGPSCLRSLSYGGAKVPGEVVEKALRLFPETGFVNAYGLTETASSIAVLGPEDHREAASSADPGVRARLGSVGRPLPSVEIEIHDEDGRPVAPHVVGDIVVRGGQVAGEYLEAGRTVRADGWFPTRDRGYLDEAGYLFVRGRADDTIIRGGENIAPAEIEDVVNAHPAVLDCVVAGIPDAEWGHRIGAFVIARPGRTLNETELRAWVRERLRGSKTPDQVIAVDEFPTSPTGKILRRELVARVESATV</sequence>
<dbReference type="InterPro" id="IPR000873">
    <property type="entry name" value="AMP-dep_synth/lig_dom"/>
</dbReference>
<dbReference type="RefSeq" id="WP_344261164.1">
    <property type="nucleotide sequence ID" value="NZ_BAAAMR010000003.1"/>
</dbReference>
<dbReference type="SUPFAM" id="SSF56801">
    <property type="entry name" value="Acetyl-CoA synthetase-like"/>
    <property type="match status" value="1"/>
</dbReference>
<dbReference type="InterPro" id="IPR042099">
    <property type="entry name" value="ANL_N_sf"/>
</dbReference>
<feature type="domain" description="AMP-dependent synthetase/ligase" evidence="1">
    <location>
        <begin position="17"/>
        <end position="359"/>
    </location>
</feature>
<dbReference type="PANTHER" id="PTHR43201">
    <property type="entry name" value="ACYL-COA SYNTHETASE"/>
    <property type="match status" value="1"/>
</dbReference>
<gene>
    <name evidence="3" type="ORF">GCM10009727_06250</name>
</gene>